<evidence type="ECO:0000313" key="16">
    <source>
        <dbReference type="EMBL" id="CAA9266722.1"/>
    </source>
</evidence>
<dbReference type="GO" id="GO:0009089">
    <property type="term" value="P:lysine biosynthetic process via diaminopimelate"/>
    <property type="evidence" value="ECO:0007669"/>
    <property type="project" value="UniProtKB-UniRule"/>
</dbReference>
<dbReference type="InterPro" id="IPR022663">
    <property type="entry name" value="DapB_C"/>
</dbReference>
<evidence type="ECO:0000256" key="10">
    <source>
        <dbReference type="ARBA" id="ARBA00038983"/>
    </source>
</evidence>
<comment type="pathway">
    <text evidence="9">Amino-acid biosynthesis; L-lysine biosynthesis via DAP pathway; (S)-tetrahydrodipicolinate from L-aspartate: step 4/4.</text>
</comment>
<dbReference type="Gene3D" id="3.40.50.720">
    <property type="entry name" value="NAD(P)-binding Rossmann-like Domain"/>
    <property type="match status" value="1"/>
</dbReference>
<dbReference type="InterPro" id="IPR023940">
    <property type="entry name" value="DHDPR_bac"/>
</dbReference>
<dbReference type="EMBL" id="CADCSZ010000187">
    <property type="protein sequence ID" value="CAA9266722.1"/>
    <property type="molecule type" value="Genomic_DNA"/>
</dbReference>
<dbReference type="Gene3D" id="3.30.360.10">
    <property type="entry name" value="Dihydrodipicolinate Reductase, domain 2"/>
    <property type="match status" value="1"/>
</dbReference>
<keyword evidence="8" id="KW-0457">Lysine biosynthesis</keyword>
<keyword evidence="5" id="KW-0220">Diaminopimelate biosynthesis</keyword>
<evidence type="ECO:0000256" key="3">
    <source>
        <dbReference type="ARBA" id="ARBA00022605"/>
    </source>
</evidence>
<gene>
    <name evidence="16" type="ORF">AVDCRST_MAG76-3124</name>
</gene>
<comment type="catalytic activity">
    <reaction evidence="12">
        <text>(S)-2,3,4,5-tetrahydrodipicolinate + NAD(+) + H2O = (2S,4S)-4-hydroxy-2,3,4,5-tetrahydrodipicolinate + NADH + H(+)</text>
        <dbReference type="Rhea" id="RHEA:35323"/>
        <dbReference type="ChEBI" id="CHEBI:15377"/>
        <dbReference type="ChEBI" id="CHEBI:15378"/>
        <dbReference type="ChEBI" id="CHEBI:16845"/>
        <dbReference type="ChEBI" id="CHEBI:57540"/>
        <dbReference type="ChEBI" id="CHEBI:57945"/>
        <dbReference type="ChEBI" id="CHEBI:67139"/>
        <dbReference type="EC" id="1.17.1.8"/>
    </reaction>
</comment>
<dbReference type="PIRSF" id="PIRSF000161">
    <property type="entry name" value="DHPR"/>
    <property type="match status" value="1"/>
</dbReference>
<protein>
    <recommendedName>
        <fullName evidence="10 13">4-hydroxy-tetrahydrodipicolinate reductase</fullName>
        <ecNumber evidence="10 13">1.17.1.8</ecNumber>
    </recommendedName>
</protein>
<evidence type="ECO:0000256" key="13">
    <source>
        <dbReference type="NCBIfam" id="TIGR00036"/>
    </source>
</evidence>
<evidence type="ECO:0000256" key="1">
    <source>
        <dbReference type="ARBA" id="ARBA00006642"/>
    </source>
</evidence>
<keyword evidence="7" id="KW-0520">NAD</keyword>
<organism evidence="16">
    <name type="scientific">uncultured Acidimicrobiales bacterium</name>
    <dbReference type="NCBI Taxonomy" id="310071"/>
    <lineage>
        <taxon>Bacteria</taxon>
        <taxon>Bacillati</taxon>
        <taxon>Actinomycetota</taxon>
        <taxon>Acidimicrobiia</taxon>
        <taxon>Acidimicrobiales</taxon>
        <taxon>environmental samples</taxon>
    </lineage>
</organism>
<evidence type="ECO:0000256" key="12">
    <source>
        <dbReference type="ARBA" id="ARBA00049396"/>
    </source>
</evidence>
<evidence type="ECO:0000256" key="4">
    <source>
        <dbReference type="ARBA" id="ARBA00022857"/>
    </source>
</evidence>
<dbReference type="PANTHER" id="PTHR20836:SF0">
    <property type="entry name" value="4-HYDROXY-TETRAHYDRODIPICOLINATE REDUCTASE 1, CHLOROPLASTIC-RELATED"/>
    <property type="match status" value="1"/>
</dbReference>
<dbReference type="SUPFAM" id="SSF51735">
    <property type="entry name" value="NAD(P)-binding Rossmann-fold domains"/>
    <property type="match status" value="1"/>
</dbReference>
<reference evidence="16" key="1">
    <citation type="submission" date="2020-02" db="EMBL/GenBank/DDBJ databases">
        <authorList>
            <person name="Meier V. D."/>
        </authorList>
    </citation>
    <scope>NUCLEOTIDE SEQUENCE</scope>
    <source>
        <strain evidence="16">AVDCRST_MAG76</strain>
    </source>
</reference>
<evidence type="ECO:0000256" key="8">
    <source>
        <dbReference type="ARBA" id="ARBA00023154"/>
    </source>
</evidence>
<feature type="domain" description="Dihydrodipicolinate reductase C-terminal" evidence="15">
    <location>
        <begin position="105"/>
        <end position="238"/>
    </location>
</feature>
<dbReference type="Pfam" id="PF01113">
    <property type="entry name" value="DapB_N"/>
    <property type="match status" value="1"/>
</dbReference>
<evidence type="ECO:0000259" key="15">
    <source>
        <dbReference type="Pfam" id="PF05173"/>
    </source>
</evidence>
<accession>A0A6J4J371</accession>
<dbReference type="GO" id="GO:0019877">
    <property type="term" value="P:diaminopimelate biosynthetic process"/>
    <property type="evidence" value="ECO:0007669"/>
    <property type="project" value="UniProtKB-KW"/>
</dbReference>
<dbReference type="GO" id="GO:0005829">
    <property type="term" value="C:cytosol"/>
    <property type="evidence" value="ECO:0007669"/>
    <property type="project" value="TreeGrafter"/>
</dbReference>
<keyword evidence="3" id="KW-0028">Amino-acid biosynthesis</keyword>
<keyword evidence="6 16" id="KW-0560">Oxidoreductase</keyword>
<comment type="catalytic activity">
    <reaction evidence="11">
        <text>(S)-2,3,4,5-tetrahydrodipicolinate + NADP(+) + H2O = (2S,4S)-4-hydroxy-2,3,4,5-tetrahydrodipicolinate + NADPH + H(+)</text>
        <dbReference type="Rhea" id="RHEA:35331"/>
        <dbReference type="ChEBI" id="CHEBI:15377"/>
        <dbReference type="ChEBI" id="CHEBI:15378"/>
        <dbReference type="ChEBI" id="CHEBI:16845"/>
        <dbReference type="ChEBI" id="CHEBI:57783"/>
        <dbReference type="ChEBI" id="CHEBI:58349"/>
        <dbReference type="ChEBI" id="CHEBI:67139"/>
        <dbReference type="EC" id="1.17.1.8"/>
    </reaction>
</comment>
<keyword evidence="4" id="KW-0521">NADP</keyword>
<keyword evidence="2" id="KW-0963">Cytoplasm</keyword>
<dbReference type="EC" id="1.17.1.8" evidence="10 13"/>
<dbReference type="PROSITE" id="PS01298">
    <property type="entry name" value="DAPB"/>
    <property type="match status" value="1"/>
</dbReference>
<evidence type="ECO:0000256" key="11">
    <source>
        <dbReference type="ARBA" id="ARBA00049080"/>
    </source>
</evidence>
<dbReference type="InterPro" id="IPR022664">
    <property type="entry name" value="DapB_N_CS"/>
</dbReference>
<name>A0A6J4J371_9ACTN</name>
<feature type="domain" description="Dihydrodipicolinate reductase N-terminal" evidence="14">
    <location>
        <begin position="3"/>
        <end position="89"/>
    </location>
</feature>
<dbReference type="NCBIfam" id="TIGR00036">
    <property type="entry name" value="dapB"/>
    <property type="match status" value="1"/>
</dbReference>
<dbReference type="CDD" id="cd02274">
    <property type="entry name" value="DHDPR_N"/>
    <property type="match status" value="1"/>
</dbReference>
<proteinExistence type="inferred from homology"/>
<evidence type="ECO:0000256" key="9">
    <source>
        <dbReference type="ARBA" id="ARBA00037922"/>
    </source>
</evidence>
<evidence type="ECO:0000259" key="14">
    <source>
        <dbReference type="Pfam" id="PF01113"/>
    </source>
</evidence>
<evidence type="ECO:0000256" key="2">
    <source>
        <dbReference type="ARBA" id="ARBA00022490"/>
    </source>
</evidence>
<dbReference type="FunFam" id="3.30.360.10:FF:000009">
    <property type="entry name" value="4-hydroxy-tetrahydrodipicolinate reductase"/>
    <property type="match status" value="1"/>
</dbReference>
<dbReference type="Pfam" id="PF05173">
    <property type="entry name" value="DapB_C"/>
    <property type="match status" value="1"/>
</dbReference>
<dbReference type="SUPFAM" id="SSF55347">
    <property type="entry name" value="Glyceraldehyde-3-phosphate dehydrogenase-like, C-terminal domain"/>
    <property type="match status" value="1"/>
</dbReference>
<dbReference type="AlphaFoldDB" id="A0A6J4J371"/>
<comment type="similarity">
    <text evidence="1">Belongs to the DapB family.</text>
</comment>
<sequence>MTTVGVLGARGRMGRTVCAAVDGADDLVLGPQVDLDDPLDGLSGSDVVVVFTAVGQAMDGLRWCAANGMHAVVGTTGFSEDEVDELRRLFPGPPNLALVANFAIGAVLLMQLAERCAAHFTTCEITELHHDQKVDAPSGTAIATARRIAAARGGRSWAPDPTTAEVVAGARGGVVQGIHVHSQRQRGMVASQEVVFGTEGQWLTLRHDTSSRESFMPGVLLVVRGISGRPGVTLDLDAFL</sequence>
<dbReference type="PANTHER" id="PTHR20836">
    <property type="entry name" value="DIHYDRODIPICOLINATE REDUCTASE"/>
    <property type="match status" value="1"/>
</dbReference>
<evidence type="ECO:0000256" key="5">
    <source>
        <dbReference type="ARBA" id="ARBA00022915"/>
    </source>
</evidence>
<evidence type="ECO:0000256" key="7">
    <source>
        <dbReference type="ARBA" id="ARBA00023027"/>
    </source>
</evidence>
<dbReference type="InterPro" id="IPR000846">
    <property type="entry name" value="DapB_N"/>
</dbReference>
<dbReference type="GO" id="GO:0008839">
    <property type="term" value="F:4-hydroxy-tetrahydrodipicolinate reductase"/>
    <property type="evidence" value="ECO:0007669"/>
    <property type="project" value="UniProtKB-UniRule"/>
</dbReference>
<dbReference type="InterPro" id="IPR036291">
    <property type="entry name" value="NAD(P)-bd_dom_sf"/>
</dbReference>
<evidence type="ECO:0000256" key="6">
    <source>
        <dbReference type="ARBA" id="ARBA00023002"/>
    </source>
</evidence>